<feature type="compositionally biased region" description="Basic and acidic residues" evidence="1">
    <location>
        <begin position="1"/>
        <end position="11"/>
    </location>
</feature>
<feature type="compositionally biased region" description="Low complexity" evidence="1">
    <location>
        <begin position="33"/>
        <end position="44"/>
    </location>
</feature>
<reference evidence="3" key="1">
    <citation type="submission" date="2022-11" db="UniProtKB">
        <authorList>
            <consortium name="WormBaseParasite"/>
        </authorList>
    </citation>
    <scope>IDENTIFICATION</scope>
</reference>
<dbReference type="WBParaSite" id="Gr19_v10_g7434.t1">
    <property type="protein sequence ID" value="Gr19_v10_g7434.t1"/>
    <property type="gene ID" value="Gr19_v10_g7434"/>
</dbReference>
<sequence>MKITTLEEKNKSLPINSSIPNLMEESVEELHNTTTTTPSSSSSSKETEKQKKKVIISDDILHDLLTFLTRVELGQNFSLVSRRFRAFSYPKMHVHNAHWVEGECHFLTSAEHTTMVVPRGDVGGFEAVSVPSVPLSPNVLGFRGKIHFSGLLTDTALAFFRNALPRSTTLYRFSWLEDFYRTNGMLSPYQTSERFTLFLDSCVQLVEVGGEDAFVSAFLALPSIRRIRALRATKFRELFLGWLQQRDGEWRQLQVMRKIGHTERNRLIKLIFQNLNDVCGDGASSAIRFCVRMSIRNWGDPVERLPLRWLRNSRTGQCVVLVERRPVDNVSVELCIVRCPCSEAEQRGFLDNVVTMDDLAIDFGWEESVCTVDVMPDVLHNTDTDDDGNNAINAVNETPLHQFF</sequence>
<dbReference type="Proteomes" id="UP000887572">
    <property type="component" value="Unplaced"/>
</dbReference>
<name>A0A914I588_GLORO</name>
<proteinExistence type="predicted"/>
<protein>
    <submittedName>
        <fullName evidence="3">F-box domain-containing protein</fullName>
    </submittedName>
</protein>
<dbReference type="AlphaFoldDB" id="A0A914I588"/>
<feature type="region of interest" description="Disordered" evidence="1">
    <location>
        <begin position="1"/>
        <end position="49"/>
    </location>
</feature>
<organism evidence="2 3">
    <name type="scientific">Globodera rostochiensis</name>
    <name type="common">Golden nematode worm</name>
    <name type="synonym">Heterodera rostochiensis</name>
    <dbReference type="NCBI Taxonomy" id="31243"/>
    <lineage>
        <taxon>Eukaryota</taxon>
        <taxon>Metazoa</taxon>
        <taxon>Ecdysozoa</taxon>
        <taxon>Nematoda</taxon>
        <taxon>Chromadorea</taxon>
        <taxon>Rhabditida</taxon>
        <taxon>Tylenchina</taxon>
        <taxon>Tylenchomorpha</taxon>
        <taxon>Tylenchoidea</taxon>
        <taxon>Heteroderidae</taxon>
        <taxon>Heteroderinae</taxon>
        <taxon>Globodera</taxon>
    </lineage>
</organism>
<evidence type="ECO:0000256" key="1">
    <source>
        <dbReference type="SAM" id="MobiDB-lite"/>
    </source>
</evidence>
<evidence type="ECO:0000313" key="3">
    <source>
        <dbReference type="WBParaSite" id="Gr19_v10_g7434.t1"/>
    </source>
</evidence>
<keyword evidence="2" id="KW-1185">Reference proteome</keyword>
<evidence type="ECO:0000313" key="2">
    <source>
        <dbReference type="Proteomes" id="UP000887572"/>
    </source>
</evidence>
<accession>A0A914I588</accession>